<dbReference type="Proteomes" id="UP000436088">
    <property type="component" value="Unassembled WGS sequence"/>
</dbReference>
<dbReference type="AlphaFoldDB" id="A0A6A3BI97"/>
<evidence type="ECO:0000313" key="2">
    <source>
        <dbReference type="Proteomes" id="UP000436088"/>
    </source>
</evidence>
<protein>
    <submittedName>
        <fullName evidence="1">Uncharacterized protein</fullName>
    </submittedName>
</protein>
<keyword evidence="2" id="KW-1185">Reference proteome</keyword>
<organism evidence="1 2">
    <name type="scientific">Hibiscus syriacus</name>
    <name type="common">Rose of Sharon</name>
    <dbReference type="NCBI Taxonomy" id="106335"/>
    <lineage>
        <taxon>Eukaryota</taxon>
        <taxon>Viridiplantae</taxon>
        <taxon>Streptophyta</taxon>
        <taxon>Embryophyta</taxon>
        <taxon>Tracheophyta</taxon>
        <taxon>Spermatophyta</taxon>
        <taxon>Magnoliopsida</taxon>
        <taxon>eudicotyledons</taxon>
        <taxon>Gunneridae</taxon>
        <taxon>Pentapetalae</taxon>
        <taxon>rosids</taxon>
        <taxon>malvids</taxon>
        <taxon>Malvales</taxon>
        <taxon>Malvaceae</taxon>
        <taxon>Malvoideae</taxon>
        <taxon>Hibiscus</taxon>
    </lineage>
</organism>
<name>A0A6A3BI97_HIBSY</name>
<accession>A0A6A3BI97</accession>
<comment type="caution">
    <text evidence="1">The sequence shown here is derived from an EMBL/GenBank/DDBJ whole genome shotgun (WGS) entry which is preliminary data.</text>
</comment>
<proteinExistence type="predicted"/>
<dbReference type="EMBL" id="VEPZ02000848">
    <property type="protein sequence ID" value="KAE8716323.1"/>
    <property type="molecule type" value="Genomic_DNA"/>
</dbReference>
<gene>
    <name evidence="1" type="ORF">F3Y22_tig00110123pilonHSYRG00036</name>
</gene>
<reference evidence="1" key="1">
    <citation type="submission" date="2019-09" db="EMBL/GenBank/DDBJ databases">
        <title>Draft genome information of white flower Hibiscus syriacus.</title>
        <authorList>
            <person name="Kim Y.-M."/>
        </authorList>
    </citation>
    <scope>NUCLEOTIDE SEQUENCE [LARGE SCALE GENOMIC DNA]</scope>
    <source>
        <strain evidence="1">YM2019G1</strain>
    </source>
</reference>
<evidence type="ECO:0000313" key="1">
    <source>
        <dbReference type="EMBL" id="KAE8716323.1"/>
    </source>
</evidence>
<sequence>MATTYPNEPLLPVVMTRNQRVHTPRNMGAPMQSPECPRLAQTRSPQQPWLTCEQCWHRCLQVTPPKNSLSKSAWSLSHGSGLWLLRWETTQLRAAQESSYAAGIGCSGVFLKFTDTAITLASATKALSKLLNCEVNGDDVQKIPPWK</sequence>